<feature type="transmembrane region" description="Helical" evidence="1">
    <location>
        <begin position="145"/>
        <end position="164"/>
    </location>
</feature>
<organism evidence="3 4">
    <name type="scientific">Roseibium alexandrii (strain DSM 17067 / NCIMB 14079 / DFL-11)</name>
    <name type="common">Labrenzia alexandrii</name>
    <dbReference type="NCBI Taxonomy" id="244592"/>
    <lineage>
        <taxon>Bacteria</taxon>
        <taxon>Pseudomonadati</taxon>
        <taxon>Pseudomonadota</taxon>
        <taxon>Alphaproteobacteria</taxon>
        <taxon>Hyphomicrobiales</taxon>
        <taxon>Stappiaceae</taxon>
        <taxon>Roseibium</taxon>
    </lineage>
</organism>
<evidence type="ECO:0000256" key="1">
    <source>
        <dbReference type="SAM" id="Phobius"/>
    </source>
</evidence>
<reference evidence="3 4" key="1">
    <citation type="submission" date="2008-01" db="EMBL/GenBank/DDBJ databases">
        <authorList>
            <person name="Wagner-Dobler I."/>
            <person name="Ferriera S."/>
            <person name="Johnson J."/>
            <person name="Kravitz S."/>
            <person name="Beeson K."/>
            <person name="Sutton G."/>
            <person name="Rogers Y.-H."/>
            <person name="Friedman R."/>
            <person name="Frazier M."/>
            <person name="Venter J.C."/>
        </authorList>
    </citation>
    <scope>NUCLEOTIDE SEQUENCE [LARGE SCALE GENOMIC DNA]</scope>
    <source>
        <strain evidence="4">DSM 17067 / NCIMB 14079 / DFL-11</strain>
        <plasmid evidence="4">pladfl_1</plasmid>
    </source>
</reference>
<dbReference type="AlphaFoldDB" id="A0A5E8H7G7"/>
<feature type="domain" description="CN hydrolase" evidence="2">
    <location>
        <begin position="178"/>
        <end position="374"/>
    </location>
</feature>
<feature type="transmembrane region" description="Helical" evidence="1">
    <location>
        <begin position="61"/>
        <end position="83"/>
    </location>
</feature>
<keyword evidence="1" id="KW-0472">Membrane</keyword>
<dbReference type="GO" id="GO:0016787">
    <property type="term" value="F:hydrolase activity"/>
    <property type="evidence" value="ECO:0007669"/>
    <property type="project" value="UniProtKB-KW"/>
</dbReference>
<dbReference type="Proteomes" id="UP000004703">
    <property type="component" value="Plasmid pLADFL_1"/>
</dbReference>
<dbReference type="RefSeq" id="WP_008188261.1">
    <property type="nucleotide sequence ID" value="NZ_CM011003.1"/>
</dbReference>
<gene>
    <name evidence="3" type="ORF">SADFL11_32</name>
</gene>
<proteinExistence type="predicted"/>
<accession>A0A5E8H7G7</accession>
<keyword evidence="1" id="KW-1133">Transmembrane helix</keyword>
<dbReference type="NCBIfam" id="NF010398">
    <property type="entry name" value="PRK13825.1-2"/>
    <property type="match status" value="1"/>
</dbReference>
<keyword evidence="1" id="KW-0812">Transmembrane</keyword>
<feature type="transmembrane region" description="Helical" evidence="1">
    <location>
        <begin position="119"/>
        <end position="138"/>
    </location>
</feature>
<feature type="transmembrane region" description="Helical" evidence="1">
    <location>
        <begin position="6"/>
        <end position="26"/>
    </location>
</feature>
<evidence type="ECO:0000259" key="2">
    <source>
        <dbReference type="PROSITE" id="PS50263"/>
    </source>
</evidence>
<comment type="caution">
    <text evidence="3">The sequence shown here is derived from an EMBL/GenBank/DDBJ whole genome shotgun (WGS) entry which is preliminary data.</text>
</comment>
<evidence type="ECO:0000313" key="4">
    <source>
        <dbReference type="Proteomes" id="UP000004703"/>
    </source>
</evidence>
<dbReference type="Pfam" id="PF00795">
    <property type="entry name" value="CN_hydrolase"/>
    <property type="match status" value="1"/>
</dbReference>
<geneLocation type="plasmid" evidence="4">
    <name>pladfl_1</name>
</geneLocation>
<sequence length="374" mass="40059">MATGTIGWSGNVLLLPAGMLFPAFWAYAPSRSVAALVAAAHFLGASRGLPQGASIFFGSQYAIGLGLWFGASLVFVAVHSALWTRGSGWPRMLRYLIASVLMSLPPFGILGWASPITAAGVLFPGWGWLGLAATAILLLMMTTSLWRIAVPVVAGFAAWSAAFWTQPKVIEGWTGINTTFGYEGAGQPAGYKQQRETIAMVREAAAQGVKVAVLPESALGLWTPTTERLWKDALSELPVTVIGGAAVVQKSGYDTVMVEVSGKGSRILYRERMPVPVSMWQPWRRFTGDGGGANAYFFDNPVMQVAGSHAAPLICYEQLLVWPILQSMAMGSDVIVAIGNGWWTGESNITDIQRASVTAWAKLFDVPLVIAFNE</sequence>
<dbReference type="PROSITE" id="PS50263">
    <property type="entry name" value="CN_HYDROLASE"/>
    <property type="match status" value="1"/>
</dbReference>
<keyword evidence="3" id="KW-0378">Hydrolase</keyword>
<dbReference type="EMBL" id="ACCU02000005">
    <property type="protein sequence ID" value="EEE48138.1"/>
    <property type="molecule type" value="Genomic_DNA"/>
</dbReference>
<dbReference type="InterPro" id="IPR003010">
    <property type="entry name" value="C-N_Hydrolase"/>
</dbReference>
<keyword evidence="3" id="KW-0614">Plasmid</keyword>
<feature type="transmembrane region" description="Helical" evidence="1">
    <location>
        <begin position="95"/>
        <end position="113"/>
    </location>
</feature>
<name>A0A5E8H7G7_ROSAD</name>
<protein>
    <submittedName>
        <fullName evidence="3">Putative amidohydrolase</fullName>
    </submittedName>
</protein>
<reference evidence="3 4" key="2">
    <citation type="submission" date="2013-04" db="EMBL/GenBank/DDBJ databases">
        <authorList>
            <person name="Fiebig A."/>
            <person name="Pradella S."/>
            <person name="Wagner-Doebler I."/>
        </authorList>
    </citation>
    <scope>NUCLEOTIDE SEQUENCE [LARGE SCALE GENOMIC DNA]</scope>
    <source>
        <strain evidence="4">DSM 17067 / NCIMB 14079 / DFL-11</strain>
        <plasmid evidence="4">pladfl_1</plasmid>
    </source>
</reference>
<dbReference type="SUPFAM" id="SSF56317">
    <property type="entry name" value="Carbon-nitrogen hydrolase"/>
    <property type="match status" value="1"/>
</dbReference>
<dbReference type="Gene3D" id="3.60.110.10">
    <property type="entry name" value="Carbon-nitrogen hydrolase"/>
    <property type="match status" value="1"/>
</dbReference>
<dbReference type="InterPro" id="IPR036526">
    <property type="entry name" value="C-N_Hydrolase_sf"/>
</dbReference>
<evidence type="ECO:0000313" key="3">
    <source>
        <dbReference type="EMBL" id="EEE48138.1"/>
    </source>
</evidence>